<evidence type="ECO:0000313" key="2">
    <source>
        <dbReference type="EMBL" id="BCJ35633.1"/>
    </source>
</evidence>
<dbReference type="SUPFAM" id="SSF140453">
    <property type="entry name" value="EsxAB dimer-like"/>
    <property type="match status" value="1"/>
</dbReference>
<accession>A0A7R7HY24</accession>
<protein>
    <recommendedName>
        <fullName evidence="1">ESAT-6-like protein</fullName>
    </recommendedName>
</protein>
<dbReference type="InterPro" id="IPR036689">
    <property type="entry name" value="ESAT-6-like_sf"/>
</dbReference>
<dbReference type="RefSeq" id="WP_203962125.1">
    <property type="nucleotide sequence ID" value="NZ_AP023355.1"/>
</dbReference>
<sequence>MTMPTVNTVEEGMRSAANTFAQTADEFNSHLQSVNNQMATLQASWTGQASGQFNQAMDNWENSFKNVINQLLRMLEVMGATTKGYHQAEDTASNTAKNFMDALPPLPGV</sequence>
<organism evidence="2 3">
    <name type="scientific">Actinocatenispora thailandica</name>
    <dbReference type="NCBI Taxonomy" id="227318"/>
    <lineage>
        <taxon>Bacteria</taxon>
        <taxon>Bacillati</taxon>
        <taxon>Actinomycetota</taxon>
        <taxon>Actinomycetes</taxon>
        <taxon>Micromonosporales</taxon>
        <taxon>Micromonosporaceae</taxon>
        <taxon>Actinocatenispora</taxon>
    </lineage>
</organism>
<dbReference type="NCBIfam" id="TIGR03930">
    <property type="entry name" value="WXG100_ESAT6"/>
    <property type="match status" value="1"/>
</dbReference>
<reference evidence="2 3" key="1">
    <citation type="submission" date="2020-08" db="EMBL/GenBank/DDBJ databases">
        <title>Whole genome shotgun sequence of Actinocatenispora thailandica NBRC 105041.</title>
        <authorList>
            <person name="Komaki H."/>
            <person name="Tamura T."/>
        </authorList>
    </citation>
    <scope>NUCLEOTIDE SEQUENCE [LARGE SCALE GENOMIC DNA]</scope>
    <source>
        <strain evidence="2 3">NBRC 105041</strain>
    </source>
</reference>
<dbReference type="AlphaFoldDB" id="A0A7R7HY24"/>
<dbReference type="KEGG" id="atl:Athai_31360"/>
<dbReference type="EMBL" id="AP023355">
    <property type="protein sequence ID" value="BCJ35633.1"/>
    <property type="molecule type" value="Genomic_DNA"/>
</dbReference>
<dbReference type="Pfam" id="PF06013">
    <property type="entry name" value="WXG100"/>
    <property type="match status" value="1"/>
</dbReference>
<gene>
    <name evidence="2" type="ORF">Athai_31360</name>
</gene>
<name>A0A7R7HY24_9ACTN</name>
<evidence type="ECO:0000256" key="1">
    <source>
        <dbReference type="RuleBase" id="RU362001"/>
    </source>
</evidence>
<dbReference type="InterPro" id="IPR010310">
    <property type="entry name" value="T7SS_ESAT-6-like"/>
</dbReference>
<dbReference type="Gene3D" id="1.10.287.1060">
    <property type="entry name" value="ESAT-6-like"/>
    <property type="match status" value="1"/>
</dbReference>
<dbReference type="Proteomes" id="UP000611640">
    <property type="component" value="Chromosome"/>
</dbReference>
<proteinExistence type="inferred from homology"/>
<comment type="similarity">
    <text evidence="1">Belongs to the WXG100 family.</text>
</comment>
<keyword evidence="3" id="KW-1185">Reference proteome</keyword>
<evidence type="ECO:0000313" key="3">
    <source>
        <dbReference type="Proteomes" id="UP000611640"/>
    </source>
</evidence>